<dbReference type="InterPro" id="IPR001709">
    <property type="entry name" value="Flavoprot_Pyr_Nucl_cyt_Rdtase"/>
</dbReference>
<evidence type="ECO:0000313" key="13">
    <source>
        <dbReference type="Proteomes" id="UP001479436"/>
    </source>
</evidence>
<evidence type="ECO:0000256" key="2">
    <source>
        <dbReference type="ARBA" id="ARBA00004572"/>
    </source>
</evidence>
<organism evidence="12 13">
    <name type="scientific">Basidiobolus ranarum</name>
    <dbReference type="NCBI Taxonomy" id="34480"/>
    <lineage>
        <taxon>Eukaryota</taxon>
        <taxon>Fungi</taxon>
        <taxon>Fungi incertae sedis</taxon>
        <taxon>Zoopagomycota</taxon>
        <taxon>Entomophthoromycotina</taxon>
        <taxon>Basidiobolomycetes</taxon>
        <taxon>Basidiobolales</taxon>
        <taxon>Basidiobolaceae</taxon>
        <taxon>Basidiobolus</taxon>
    </lineage>
</organism>
<proteinExistence type="inferred from homology"/>
<reference evidence="12 13" key="1">
    <citation type="submission" date="2023-04" db="EMBL/GenBank/DDBJ databases">
        <title>Genome of Basidiobolus ranarum AG-B5.</title>
        <authorList>
            <person name="Stajich J.E."/>
            <person name="Carter-House D."/>
            <person name="Gryganskyi A."/>
        </authorList>
    </citation>
    <scope>NUCLEOTIDE SEQUENCE [LARGE SCALE GENOMIC DNA]</scope>
    <source>
        <strain evidence="12 13">AG-B5</strain>
    </source>
</reference>
<evidence type="ECO:0000256" key="7">
    <source>
        <dbReference type="ARBA" id="ARBA00023027"/>
    </source>
</evidence>
<dbReference type="EMBL" id="JASJQH010007360">
    <property type="protein sequence ID" value="KAK9710204.1"/>
    <property type="molecule type" value="Genomic_DNA"/>
</dbReference>
<sequence length="290" mass="32566">MFKLPRKVIDFLPKSLPTRKVPSHSRRFFYTIDEFPSNAALVPGVFTTFTLSKVTPVNSTSSIFRFALPPTHCLGLNVSSCIVAKLPDQLSGGTFIARPYTPISDEKTLGYFELLIKRYPNGPLSEYFHGLLPGEMVEFQGPFPKFSYKPNEFSKLGMIAGGTGITPMYQLLRKIFQNSEDKTQVSLIFANKREEDILLREEILFMCQEKSSQFKVHFAISENSLGEKTRIDKRTLEEYMPSPALGDARIFICGPPEMVAYIAGEETKISKEVGGLLKSLGYSGDSVYRL</sequence>
<dbReference type="Proteomes" id="UP001479436">
    <property type="component" value="Unassembled WGS sequence"/>
</dbReference>
<evidence type="ECO:0000313" key="12">
    <source>
        <dbReference type="EMBL" id="KAK9710204.1"/>
    </source>
</evidence>
<name>A0ABR2VYA7_9FUNG</name>
<dbReference type="PANTHER" id="PTHR19370">
    <property type="entry name" value="NADH-CYTOCHROME B5 REDUCTASE"/>
    <property type="match status" value="1"/>
</dbReference>
<dbReference type="InterPro" id="IPR008333">
    <property type="entry name" value="Cbr1-like_FAD-bd_dom"/>
</dbReference>
<comment type="catalytic activity">
    <reaction evidence="9 10">
        <text>2 Fe(III)-[cytochrome b5] + NADH = 2 Fe(II)-[cytochrome b5] + NAD(+) + H(+)</text>
        <dbReference type="Rhea" id="RHEA:46680"/>
        <dbReference type="Rhea" id="RHEA-COMP:10438"/>
        <dbReference type="Rhea" id="RHEA-COMP:10439"/>
        <dbReference type="ChEBI" id="CHEBI:15378"/>
        <dbReference type="ChEBI" id="CHEBI:29033"/>
        <dbReference type="ChEBI" id="CHEBI:29034"/>
        <dbReference type="ChEBI" id="CHEBI:57540"/>
        <dbReference type="ChEBI" id="CHEBI:57945"/>
        <dbReference type="EC" id="1.6.2.2"/>
    </reaction>
</comment>
<keyword evidence="6 10" id="KW-0560">Oxidoreductase</keyword>
<dbReference type="InterPro" id="IPR017938">
    <property type="entry name" value="Riboflavin_synthase-like_b-brl"/>
</dbReference>
<dbReference type="SUPFAM" id="SSF63380">
    <property type="entry name" value="Riboflavin synthase domain-like"/>
    <property type="match status" value="1"/>
</dbReference>
<accession>A0ABR2VYA7</accession>
<dbReference type="PROSITE" id="PS51384">
    <property type="entry name" value="FAD_FR"/>
    <property type="match status" value="1"/>
</dbReference>
<dbReference type="Gene3D" id="3.40.50.80">
    <property type="entry name" value="Nucleotide-binding domain of ferredoxin-NADP reductase (FNR) module"/>
    <property type="match status" value="1"/>
</dbReference>
<comment type="subcellular location">
    <subcellularLocation>
        <location evidence="2">Mitochondrion outer membrane</location>
        <topology evidence="2">Single-pass membrane protein</topology>
    </subcellularLocation>
</comment>
<evidence type="ECO:0000256" key="3">
    <source>
        <dbReference type="ARBA" id="ARBA00006105"/>
    </source>
</evidence>
<evidence type="ECO:0000256" key="9">
    <source>
        <dbReference type="ARBA" id="ARBA00047682"/>
    </source>
</evidence>
<dbReference type="CDD" id="cd06183">
    <property type="entry name" value="cyt_b5_reduct_like"/>
    <property type="match status" value="1"/>
</dbReference>
<comment type="cofactor">
    <cofactor evidence="1 10">
        <name>FAD</name>
        <dbReference type="ChEBI" id="CHEBI:57692"/>
    </cofactor>
</comment>
<evidence type="ECO:0000259" key="11">
    <source>
        <dbReference type="PROSITE" id="PS51384"/>
    </source>
</evidence>
<dbReference type="InterPro" id="IPR001834">
    <property type="entry name" value="CBR-like"/>
</dbReference>
<dbReference type="PRINTS" id="PR00406">
    <property type="entry name" value="CYTB5RDTASE"/>
</dbReference>
<dbReference type="InterPro" id="IPR017927">
    <property type="entry name" value="FAD-bd_FR_type"/>
</dbReference>
<comment type="similarity">
    <text evidence="3 10">Belongs to the flavoprotein pyridine nucleotide cytochrome reductase family.</text>
</comment>
<keyword evidence="8" id="KW-0496">Mitochondrion</keyword>
<evidence type="ECO:0000256" key="10">
    <source>
        <dbReference type="RuleBase" id="RU361226"/>
    </source>
</evidence>
<comment type="caution">
    <text evidence="12">The sequence shown here is derived from an EMBL/GenBank/DDBJ whole genome shotgun (WGS) entry which is preliminary data.</text>
</comment>
<dbReference type="Gene3D" id="2.40.30.10">
    <property type="entry name" value="Translation factors"/>
    <property type="match status" value="1"/>
</dbReference>
<keyword evidence="7 10" id="KW-0520">NAD</keyword>
<protein>
    <recommendedName>
        <fullName evidence="10">NADH-cytochrome b5 reductase</fullName>
        <ecNumber evidence="10">1.6.2.2</ecNumber>
    </recommendedName>
</protein>
<dbReference type="EC" id="1.6.2.2" evidence="10"/>
<dbReference type="GO" id="GO:0090524">
    <property type="term" value="F:cytochrome-b5 reductase activity, acting on NADH"/>
    <property type="evidence" value="ECO:0007669"/>
    <property type="project" value="UniProtKB-EC"/>
</dbReference>
<dbReference type="PANTHER" id="PTHR19370:SF171">
    <property type="entry name" value="NADH-CYTOCHROME B5 REDUCTASE 2"/>
    <property type="match status" value="1"/>
</dbReference>
<evidence type="ECO:0000256" key="1">
    <source>
        <dbReference type="ARBA" id="ARBA00001974"/>
    </source>
</evidence>
<dbReference type="Pfam" id="PF00175">
    <property type="entry name" value="NAD_binding_1"/>
    <property type="match status" value="1"/>
</dbReference>
<evidence type="ECO:0000256" key="6">
    <source>
        <dbReference type="ARBA" id="ARBA00023002"/>
    </source>
</evidence>
<keyword evidence="5 10" id="KW-0274">FAD</keyword>
<dbReference type="InterPro" id="IPR039261">
    <property type="entry name" value="FNR_nucleotide-bd"/>
</dbReference>
<dbReference type="InterPro" id="IPR001433">
    <property type="entry name" value="OxRdtase_FAD/NAD-bd"/>
</dbReference>
<feature type="domain" description="FAD-binding FR-type" evidence="11">
    <location>
        <begin position="44"/>
        <end position="149"/>
    </location>
</feature>
<gene>
    <name evidence="12" type="primary">MCR1_1</name>
    <name evidence="12" type="ORF">K7432_008595</name>
</gene>
<evidence type="ECO:0000256" key="5">
    <source>
        <dbReference type="ARBA" id="ARBA00022827"/>
    </source>
</evidence>
<dbReference type="PRINTS" id="PR00371">
    <property type="entry name" value="FPNCR"/>
</dbReference>
<evidence type="ECO:0000256" key="8">
    <source>
        <dbReference type="ARBA" id="ARBA00023128"/>
    </source>
</evidence>
<dbReference type="SUPFAM" id="SSF52343">
    <property type="entry name" value="Ferredoxin reductase-like, C-terminal NADP-linked domain"/>
    <property type="match status" value="1"/>
</dbReference>
<keyword evidence="4 10" id="KW-0285">Flavoprotein</keyword>
<dbReference type="Pfam" id="PF00970">
    <property type="entry name" value="FAD_binding_6"/>
    <property type="match status" value="1"/>
</dbReference>
<evidence type="ECO:0000256" key="4">
    <source>
        <dbReference type="ARBA" id="ARBA00022630"/>
    </source>
</evidence>
<keyword evidence="13" id="KW-1185">Reference proteome</keyword>